<organism evidence="1 2">
    <name type="scientific">Trichinella britovi</name>
    <name type="common">Parasitic roundworm</name>
    <dbReference type="NCBI Taxonomy" id="45882"/>
    <lineage>
        <taxon>Eukaryota</taxon>
        <taxon>Metazoa</taxon>
        <taxon>Ecdysozoa</taxon>
        <taxon>Nematoda</taxon>
        <taxon>Enoplea</taxon>
        <taxon>Dorylaimia</taxon>
        <taxon>Trichinellida</taxon>
        <taxon>Trichinellidae</taxon>
        <taxon>Trichinella</taxon>
    </lineage>
</organism>
<dbReference type="AlphaFoldDB" id="A0A0V1C4L8"/>
<name>A0A0V1C4L8_TRIBR</name>
<gene>
    <name evidence="1" type="ORF">T03_9684</name>
</gene>
<proteinExistence type="predicted"/>
<protein>
    <submittedName>
        <fullName evidence="1">Uncharacterized protein</fullName>
    </submittedName>
</protein>
<comment type="caution">
    <text evidence="1">The sequence shown here is derived from an EMBL/GenBank/DDBJ whole genome shotgun (WGS) entry which is preliminary data.</text>
</comment>
<keyword evidence="2" id="KW-1185">Reference proteome</keyword>
<dbReference type="EMBL" id="JYDI01000650">
    <property type="protein sequence ID" value="KRY44283.1"/>
    <property type="molecule type" value="Genomic_DNA"/>
</dbReference>
<reference evidence="1 2" key="1">
    <citation type="submission" date="2015-01" db="EMBL/GenBank/DDBJ databases">
        <title>Evolution of Trichinella species and genotypes.</title>
        <authorList>
            <person name="Korhonen P.K."/>
            <person name="Edoardo P."/>
            <person name="Giuseppe L.R."/>
            <person name="Gasser R.B."/>
        </authorList>
    </citation>
    <scope>NUCLEOTIDE SEQUENCE [LARGE SCALE GENOMIC DNA]</scope>
    <source>
        <strain evidence="1">ISS120</strain>
    </source>
</reference>
<dbReference type="Proteomes" id="UP000054653">
    <property type="component" value="Unassembled WGS sequence"/>
</dbReference>
<accession>A0A0V1C4L8</accession>
<evidence type="ECO:0000313" key="1">
    <source>
        <dbReference type="EMBL" id="KRY44283.1"/>
    </source>
</evidence>
<sequence>MKFQKIITKCSTLQMKRNPLHIEIILLNKIESKSNYFSSQVHSIMVVSHCICSAKLQSLLIILIGKHKG</sequence>
<evidence type="ECO:0000313" key="2">
    <source>
        <dbReference type="Proteomes" id="UP000054653"/>
    </source>
</evidence>